<feature type="region of interest" description="Disordered" evidence="2">
    <location>
        <begin position="70"/>
        <end position="96"/>
    </location>
</feature>
<gene>
    <name evidence="3" type="ORF">BEWA_050680</name>
</gene>
<dbReference type="Proteomes" id="UP000031512">
    <property type="component" value="Unassembled WGS sequence"/>
</dbReference>
<protein>
    <submittedName>
        <fullName evidence="3">Uncharacterized protein</fullName>
    </submittedName>
</protein>
<dbReference type="VEuPathDB" id="PiroplasmaDB:BEWA_050680"/>
<accession>L1LBE9</accession>
<evidence type="ECO:0000256" key="1">
    <source>
        <dbReference type="SAM" id="Coils"/>
    </source>
</evidence>
<keyword evidence="4" id="KW-1185">Reference proteome</keyword>
<dbReference type="GeneID" id="15804141"/>
<keyword evidence="1" id="KW-0175">Coiled coil</keyword>
<dbReference type="AlphaFoldDB" id="L1LBE9"/>
<name>L1LBE9_THEEQ</name>
<dbReference type="RefSeq" id="XP_004832052.1">
    <property type="nucleotide sequence ID" value="XM_004831995.1"/>
</dbReference>
<sequence length="267" mass="29155">MPIEGQEPGVASLKGDVNIPLDVYCSLIKCALHNSSLGFQSPLINSRASACDYTIRSTIDSLLKVSGGSAAPEPSGCSTAQTEQPKGASLHKVPPMAKGRLEGGIKDSIDQVKTDLMSHFSLFYDLREHSIADRLEILSQKGPKEEVDKAQESSKVSSAWNEENGRTIKSSIMSMVDGLRSKLEATTQKIGHLEDELERQLGDPNSRVWENDVIYAKEFKVGLFFTTRPNGVYGCMVELVNLESVFSSRVKSMENGGQEIACSYYLG</sequence>
<evidence type="ECO:0000256" key="2">
    <source>
        <dbReference type="SAM" id="MobiDB-lite"/>
    </source>
</evidence>
<proteinExistence type="predicted"/>
<dbReference type="eggNOG" id="ENOG502TN1K">
    <property type="taxonomic scope" value="Eukaryota"/>
</dbReference>
<feature type="compositionally biased region" description="Basic and acidic residues" evidence="2">
    <location>
        <begin position="142"/>
        <end position="152"/>
    </location>
</feature>
<dbReference type="EMBL" id="ACOU01000007">
    <property type="protein sequence ID" value="EKX72600.1"/>
    <property type="molecule type" value="Genomic_DNA"/>
</dbReference>
<evidence type="ECO:0000313" key="3">
    <source>
        <dbReference type="EMBL" id="EKX72600.1"/>
    </source>
</evidence>
<dbReference type="OrthoDB" id="363526at2759"/>
<evidence type="ECO:0000313" key="4">
    <source>
        <dbReference type="Proteomes" id="UP000031512"/>
    </source>
</evidence>
<feature type="compositionally biased region" description="Polar residues" evidence="2">
    <location>
        <begin position="153"/>
        <end position="162"/>
    </location>
</feature>
<comment type="caution">
    <text evidence="3">The sequence shown here is derived from an EMBL/GenBank/DDBJ whole genome shotgun (WGS) entry which is preliminary data.</text>
</comment>
<organism evidence="3 4">
    <name type="scientific">Theileria equi strain WA</name>
    <dbReference type="NCBI Taxonomy" id="1537102"/>
    <lineage>
        <taxon>Eukaryota</taxon>
        <taxon>Sar</taxon>
        <taxon>Alveolata</taxon>
        <taxon>Apicomplexa</taxon>
        <taxon>Aconoidasida</taxon>
        <taxon>Piroplasmida</taxon>
        <taxon>Theileriidae</taxon>
        <taxon>Theileria</taxon>
    </lineage>
</organism>
<feature type="region of interest" description="Disordered" evidence="2">
    <location>
        <begin position="142"/>
        <end position="162"/>
    </location>
</feature>
<feature type="coiled-coil region" evidence="1">
    <location>
        <begin position="176"/>
        <end position="203"/>
    </location>
</feature>
<reference evidence="3 4" key="1">
    <citation type="journal article" date="2012" name="BMC Genomics">
        <title>Comparative genomic analysis and phylogenetic position of Theileria equi.</title>
        <authorList>
            <person name="Kappmeyer L.S."/>
            <person name="Thiagarajan M."/>
            <person name="Herndon D.R."/>
            <person name="Ramsay J.D."/>
            <person name="Caler E."/>
            <person name="Djikeng A."/>
            <person name="Gillespie J.J."/>
            <person name="Lau A.O."/>
            <person name="Roalson E.H."/>
            <person name="Silva J.C."/>
            <person name="Silva M.G."/>
            <person name="Suarez C.E."/>
            <person name="Ueti M.W."/>
            <person name="Nene V.M."/>
            <person name="Mealey R.H."/>
            <person name="Knowles D.P."/>
            <person name="Brayton K.A."/>
        </authorList>
    </citation>
    <scope>NUCLEOTIDE SEQUENCE [LARGE SCALE GENOMIC DNA]</scope>
    <source>
        <strain evidence="3 4">WA</strain>
    </source>
</reference>
<dbReference type="KEGG" id="beq:BEWA_050680"/>